<dbReference type="GO" id="GO:0006829">
    <property type="term" value="P:zinc ion transport"/>
    <property type="evidence" value="ECO:0007669"/>
    <property type="project" value="UniProtKB-KW"/>
</dbReference>
<evidence type="ECO:0000256" key="4">
    <source>
        <dbReference type="ARBA" id="ARBA00022448"/>
    </source>
</evidence>
<feature type="transmembrane region" description="Helical" evidence="14">
    <location>
        <begin position="61"/>
        <end position="77"/>
    </location>
</feature>
<evidence type="ECO:0000313" key="15">
    <source>
        <dbReference type="EMBL" id="OOS25553.1"/>
    </source>
</evidence>
<feature type="transmembrane region" description="Helical" evidence="14">
    <location>
        <begin position="216"/>
        <end position="237"/>
    </location>
</feature>
<reference evidence="15 16" key="1">
    <citation type="submission" date="2017-02" db="EMBL/GenBank/DDBJ databases">
        <title>Draft genome sequence of Moraxella pluranimalium CCUG 54913T type strain.</title>
        <authorList>
            <person name="Salva-Serra F."/>
            <person name="Engstrom-Jakobsson H."/>
            <person name="Thorell K."/>
            <person name="Jaen-Luchoro D."/>
            <person name="Gonzales-Siles L."/>
            <person name="Karlsson R."/>
            <person name="Yazdan S."/>
            <person name="Boulund F."/>
            <person name="Johnning A."/>
            <person name="Engstrand L."/>
            <person name="Kristiansson E."/>
            <person name="Moore E."/>
        </authorList>
    </citation>
    <scope>NUCLEOTIDE SEQUENCE [LARGE SCALE GENOMIC DNA]</scope>
    <source>
        <strain evidence="15 16">CCUG 54913</strain>
    </source>
</reference>
<sequence>MTDWLPIIAPAWIAGTLIALLSAPLGCLVLWRRMAFFSDTLAHGALLGVALASALSLPADVGISVISVVVILILTFIKDTRLPNDATLAVLASTLLCLGLLTLTQLTQQQANVLGFLFGSLLDVDWADLPRLALLIVLGLVILASIWQAQVKLATSEALAQIQGINPAHQHLFFMGLLAGFCAVALQAVGSLLISGLLILPALIARLYAKSPAMMVLFAMIFAQIAVTGGVWGSIWLDIQTGLAIVLMLAVGFFVSFTVLKLSGRMVQRG</sequence>
<organism evidence="15 16">
    <name type="scientific">Moraxella pluranimalium</name>
    <dbReference type="NCBI Taxonomy" id="470453"/>
    <lineage>
        <taxon>Bacteria</taxon>
        <taxon>Pseudomonadati</taxon>
        <taxon>Pseudomonadota</taxon>
        <taxon>Gammaproteobacteria</taxon>
        <taxon>Moraxellales</taxon>
        <taxon>Moraxellaceae</taxon>
        <taxon>Moraxella</taxon>
    </lineage>
</organism>
<dbReference type="InterPro" id="IPR037294">
    <property type="entry name" value="ABC_BtuC-like"/>
</dbReference>
<keyword evidence="6 13" id="KW-0812">Transmembrane</keyword>
<keyword evidence="16" id="KW-1185">Reference proteome</keyword>
<evidence type="ECO:0000256" key="5">
    <source>
        <dbReference type="ARBA" id="ARBA00022475"/>
    </source>
</evidence>
<name>A0A1T0CT75_9GAMM</name>
<keyword evidence="10" id="KW-0406">Ion transport</keyword>
<feature type="transmembrane region" description="Helical" evidence="14">
    <location>
        <begin position="168"/>
        <end position="186"/>
    </location>
</feature>
<dbReference type="OrthoDB" id="9783937at2"/>
<evidence type="ECO:0000256" key="2">
    <source>
        <dbReference type="ARBA" id="ARBA00004651"/>
    </source>
</evidence>
<dbReference type="Pfam" id="PF00950">
    <property type="entry name" value="ABC-3"/>
    <property type="match status" value="1"/>
</dbReference>
<evidence type="ECO:0000256" key="11">
    <source>
        <dbReference type="ARBA" id="ARBA00023136"/>
    </source>
</evidence>
<dbReference type="STRING" id="470453.B0680_01595"/>
<keyword evidence="7" id="KW-0862">Zinc</keyword>
<evidence type="ECO:0000256" key="8">
    <source>
        <dbReference type="ARBA" id="ARBA00022906"/>
    </source>
</evidence>
<dbReference type="PANTHER" id="PTHR30477:SF23">
    <property type="entry name" value="HIGH-AFFINITY ZINC UPTAKE SYSTEM MEMBRANE PROTEIN ZNUB"/>
    <property type="match status" value="1"/>
</dbReference>
<dbReference type="InterPro" id="IPR001626">
    <property type="entry name" value="ABC_TroCD"/>
</dbReference>
<comment type="subcellular location">
    <subcellularLocation>
        <location evidence="2 13">Cell membrane</location>
        <topology evidence="2 13">Multi-pass membrane protein</topology>
    </subcellularLocation>
</comment>
<dbReference type="SUPFAM" id="SSF81345">
    <property type="entry name" value="ABC transporter involved in vitamin B12 uptake, BtuC"/>
    <property type="match status" value="1"/>
</dbReference>
<proteinExistence type="inferred from homology"/>
<feature type="transmembrane region" description="Helical" evidence="14">
    <location>
        <begin position="129"/>
        <end position="147"/>
    </location>
</feature>
<evidence type="ECO:0000256" key="10">
    <source>
        <dbReference type="ARBA" id="ARBA00023065"/>
    </source>
</evidence>
<dbReference type="GO" id="GO:0043190">
    <property type="term" value="C:ATP-binding cassette (ABC) transporter complex"/>
    <property type="evidence" value="ECO:0007669"/>
    <property type="project" value="InterPro"/>
</dbReference>
<keyword evidence="11 14" id="KW-0472">Membrane</keyword>
<evidence type="ECO:0000256" key="12">
    <source>
        <dbReference type="ARBA" id="ARBA00040080"/>
    </source>
</evidence>
<keyword evidence="5" id="KW-1003">Cell membrane</keyword>
<evidence type="ECO:0000256" key="7">
    <source>
        <dbReference type="ARBA" id="ARBA00022833"/>
    </source>
</evidence>
<feature type="transmembrane region" description="Helical" evidence="14">
    <location>
        <begin position="243"/>
        <end position="262"/>
    </location>
</feature>
<evidence type="ECO:0000256" key="9">
    <source>
        <dbReference type="ARBA" id="ARBA00022989"/>
    </source>
</evidence>
<evidence type="ECO:0000256" key="3">
    <source>
        <dbReference type="ARBA" id="ARBA00008034"/>
    </source>
</evidence>
<evidence type="ECO:0000256" key="13">
    <source>
        <dbReference type="RuleBase" id="RU003943"/>
    </source>
</evidence>
<feature type="transmembrane region" description="Helical" evidence="14">
    <location>
        <begin position="12"/>
        <end position="31"/>
    </location>
</feature>
<dbReference type="Gene3D" id="1.10.3470.10">
    <property type="entry name" value="ABC transporter involved in vitamin B12 uptake, BtuC"/>
    <property type="match status" value="1"/>
</dbReference>
<evidence type="ECO:0000313" key="16">
    <source>
        <dbReference type="Proteomes" id="UP000189800"/>
    </source>
</evidence>
<dbReference type="AlphaFoldDB" id="A0A1T0CT75"/>
<comment type="function">
    <text evidence="1">Involved in the high-affinity zinc uptake transport system.</text>
</comment>
<evidence type="ECO:0000256" key="1">
    <source>
        <dbReference type="ARBA" id="ARBA00002313"/>
    </source>
</evidence>
<dbReference type="PANTHER" id="PTHR30477">
    <property type="entry name" value="ABC-TRANSPORTER METAL-BINDING PROTEIN"/>
    <property type="match status" value="1"/>
</dbReference>
<dbReference type="GO" id="GO:0055085">
    <property type="term" value="P:transmembrane transport"/>
    <property type="evidence" value="ECO:0007669"/>
    <property type="project" value="InterPro"/>
</dbReference>
<dbReference type="EMBL" id="MUYU01000006">
    <property type="protein sequence ID" value="OOS25553.1"/>
    <property type="molecule type" value="Genomic_DNA"/>
</dbReference>
<accession>A0A1T0CT75</accession>
<protein>
    <recommendedName>
        <fullName evidence="12">High-affinity zinc uptake system membrane protein ZnuB</fullName>
    </recommendedName>
</protein>
<keyword evidence="8" id="KW-0864">Zinc transport</keyword>
<dbReference type="GO" id="GO:0010043">
    <property type="term" value="P:response to zinc ion"/>
    <property type="evidence" value="ECO:0007669"/>
    <property type="project" value="TreeGrafter"/>
</dbReference>
<comment type="similarity">
    <text evidence="3 13">Belongs to the ABC-3 integral membrane protein family.</text>
</comment>
<evidence type="ECO:0000256" key="14">
    <source>
        <dbReference type="SAM" id="Phobius"/>
    </source>
</evidence>
<feature type="transmembrane region" description="Helical" evidence="14">
    <location>
        <begin position="89"/>
        <end position="109"/>
    </location>
</feature>
<evidence type="ECO:0000256" key="6">
    <source>
        <dbReference type="ARBA" id="ARBA00022692"/>
    </source>
</evidence>
<dbReference type="RefSeq" id="WP_078253309.1">
    <property type="nucleotide sequence ID" value="NZ_MUYU01000006.1"/>
</dbReference>
<keyword evidence="9 14" id="KW-1133">Transmembrane helix</keyword>
<dbReference type="Proteomes" id="UP000189800">
    <property type="component" value="Unassembled WGS sequence"/>
</dbReference>
<keyword evidence="4 13" id="KW-0813">Transport</keyword>
<comment type="caution">
    <text evidence="15">The sequence shown here is derived from an EMBL/GenBank/DDBJ whole genome shotgun (WGS) entry which is preliminary data.</text>
</comment>
<gene>
    <name evidence="15" type="ORF">B0680_01595</name>
</gene>